<dbReference type="SUPFAM" id="SSF56112">
    <property type="entry name" value="Protein kinase-like (PK-like)"/>
    <property type="match status" value="1"/>
</dbReference>
<evidence type="ECO:0000256" key="1">
    <source>
        <dbReference type="ARBA" id="ARBA00006692"/>
    </source>
</evidence>
<dbReference type="OrthoDB" id="5794026at2759"/>
<dbReference type="GO" id="GO:0005524">
    <property type="term" value="F:ATP binding"/>
    <property type="evidence" value="ECO:0007669"/>
    <property type="project" value="UniProtKB-UniRule"/>
</dbReference>
<reference evidence="10 11" key="1">
    <citation type="submission" date="2016-04" db="EMBL/GenBank/DDBJ databases">
        <title>The genome of Intoshia linei affirms orthonectids as highly simplified spiralians.</title>
        <authorList>
            <person name="Mikhailov K.V."/>
            <person name="Slusarev G.S."/>
            <person name="Nikitin M.A."/>
            <person name="Logacheva M.D."/>
            <person name="Penin A."/>
            <person name="Aleoshin V."/>
            <person name="Panchin Y.V."/>
        </authorList>
    </citation>
    <scope>NUCLEOTIDE SEQUENCE [LARGE SCALE GENOMIC DNA]</scope>
    <source>
        <strain evidence="10">Intl2013</strain>
        <tissue evidence="10">Whole animal</tissue>
    </source>
</reference>
<keyword evidence="4 7" id="KW-0547">Nucleotide-binding</keyword>
<dbReference type="AlphaFoldDB" id="A0A177BA96"/>
<evidence type="ECO:0000313" key="11">
    <source>
        <dbReference type="Proteomes" id="UP000078046"/>
    </source>
</evidence>
<comment type="similarity">
    <text evidence="1">Belongs to the protein kinase superfamily. CAMK Ser/Thr protein kinase family.</text>
</comment>
<evidence type="ECO:0000256" key="3">
    <source>
        <dbReference type="ARBA" id="ARBA00022679"/>
    </source>
</evidence>
<name>A0A177BA96_9BILA</name>
<sequence>MSSDSSKLSSFQNHSEKSKMKSLLSDKSTFYDQSVASNDSNSEHTKATCSEQSHQVNAFTDIYQDTHEILGQGAFGAVKCYLNTKDKNEYAVKTASLSEYEASNSLYNEIQIAYICRNHNNTLRIHGAFMDDTKIYAVFAKIHGGTLENRISINGCISEFDASNVTRDIISAIEFLHSKFIVHRDISTNNILCKNSNLITPVCLCDFNSSSQTKDRKRHRLKSFRGTPDYIAPEVISVLTTTNAYYDKRCDIWSFGVVLYQMLCGRIPFNGDCKSNCDWKHGGECADCESLTFEQILKGHLSFFGEWRYVNSTAKDLIRAMLTVDPKYRTTASKILKHSWVQNQGYNNKIIKIPSYYFLLSKMYIKGFANDYRLMKTWPFSKKYPSFAKRTAPNETNHYSDSQSETTVNVSSSIYLDLDDENIDQINKKREHSNQFSISTTYSTEINCNLARSVTFTVSNDILSYRTDKIDTPLAQSLLILPSKLQKYYPSSIQNLNCKKNKNPLRHHSNPMFKSKSMHNIYDKKNYFTLKPSNYANSDTSTLQTRYKYKYWNYRMSVIASKDKKPTGNGFTIKTKKFFEYIKNTFKACMTCE</sequence>
<evidence type="ECO:0000259" key="9">
    <source>
        <dbReference type="PROSITE" id="PS50011"/>
    </source>
</evidence>
<evidence type="ECO:0000256" key="2">
    <source>
        <dbReference type="ARBA" id="ARBA00022527"/>
    </source>
</evidence>
<protein>
    <recommendedName>
        <fullName evidence="9">Protein kinase domain-containing protein</fullName>
    </recommendedName>
</protein>
<evidence type="ECO:0000256" key="5">
    <source>
        <dbReference type="ARBA" id="ARBA00022777"/>
    </source>
</evidence>
<comment type="caution">
    <text evidence="10">The sequence shown here is derived from an EMBL/GenBank/DDBJ whole genome shotgun (WGS) entry which is preliminary data.</text>
</comment>
<dbReference type="Gene3D" id="1.10.510.10">
    <property type="entry name" value="Transferase(Phosphotransferase) domain 1"/>
    <property type="match status" value="1"/>
</dbReference>
<keyword evidence="2" id="KW-0723">Serine/threonine-protein kinase</keyword>
<evidence type="ECO:0000256" key="8">
    <source>
        <dbReference type="SAM" id="MobiDB-lite"/>
    </source>
</evidence>
<dbReference type="GO" id="GO:0004674">
    <property type="term" value="F:protein serine/threonine kinase activity"/>
    <property type="evidence" value="ECO:0007669"/>
    <property type="project" value="UniProtKB-KW"/>
</dbReference>
<evidence type="ECO:0000313" key="10">
    <source>
        <dbReference type="EMBL" id="OAF71166.1"/>
    </source>
</evidence>
<proteinExistence type="inferred from homology"/>
<dbReference type="EMBL" id="LWCA01000075">
    <property type="protein sequence ID" value="OAF71166.1"/>
    <property type="molecule type" value="Genomic_DNA"/>
</dbReference>
<feature type="region of interest" description="Disordered" evidence="8">
    <location>
        <begin position="1"/>
        <end position="22"/>
    </location>
</feature>
<dbReference type="Pfam" id="PF00069">
    <property type="entry name" value="Pkinase"/>
    <property type="match status" value="1"/>
</dbReference>
<keyword evidence="11" id="KW-1185">Reference proteome</keyword>
<dbReference type="InterPro" id="IPR017441">
    <property type="entry name" value="Protein_kinase_ATP_BS"/>
</dbReference>
<evidence type="ECO:0000256" key="7">
    <source>
        <dbReference type="PROSITE-ProRule" id="PRU10141"/>
    </source>
</evidence>
<dbReference type="InterPro" id="IPR000719">
    <property type="entry name" value="Prot_kinase_dom"/>
</dbReference>
<evidence type="ECO:0000256" key="4">
    <source>
        <dbReference type="ARBA" id="ARBA00022741"/>
    </source>
</evidence>
<dbReference type="InterPro" id="IPR050205">
    <property type="entry name" value="CDPK_Ser/Thr_kinases"/>
</dbReference>
<keyword evidence="3" id="KW-0808">Transferase</keyword>
<dbReference type="Gene3D" id="3.30.200.20">
    <property type="entry name" value="Phosphorylase Kinase, domain 1"/>
    <property type="match status" value="1"/>
</dbReference>
<feature type="binding site" evidence="7">
    <location>
        <position position="93"/>
    </location>
    <ligand>
        <name>ATP</name>
        <dbReference type="ChEBI" id="CHEBI:30616"/>
    </ligand>
</feature>
<dbReference type="PROSITE" id="PS00107">
    <property type="entry name" value="PROTEIN_KINASE_ATP"/>
    <property type="match status" value="1"/>
</dbReference>
<keyword evidence="5" id="KW-0418">Kinase</keyword>
<accession>A0A177BA96</accession>
<gene>
    <name evidence="10" type="ORF">A3Q56_01087</name>
</gene>
<evidence type="ECO:0000256" key="6">
    <source>
        <dbReference type="ARBA" id="ARBA00022840"/>
    </source>
</evidence>
<dbReference type="PANTHER" id="PTHR24349">
    <property type="entry name" value="SERINE/THREONINE-PROTEIN KINASE"/>
    <property type="match status" value="1"/>
</dbReference>
<keyword evidence="6 7" id="KW-0067">ATP-binding</keyword>
<feature type="compositionally biased region" description="Polar residues" evidence="8">
    <location>
        <begin position="1"/>
        <end position="13"/>
    </location>
</feature>
<organism evidence="10 11">
    <name type="scientific">Intoshia linei</name>
    <dbReference type="NCBI Taxonomy" id="1819745"/>
    <lineage>
        <taxon>Eukaryota</taxon>
        <taxon>Metazoa</taxon>
        <taxon>Spiralia</taxon>
        <taxon>Lophotrochozoa</taxon>
        <taxon>Mesozoa</taxon>
        <taxon>Orthonectida</taxon>
        <taxon>Rhopaluridae</taxon>
        <taxon>Intoshia</taxon>
    </lineage>
</organism>
<dbReference type="PROSITE" id="PS50011">
    <property type="entry name" value="PROTEIN_KINASE_DOM"/>
    <property type="match status" value="1"/>
</dbReference>
<feature type="domain" description="Protein kinase" evidence="9">
    <location>
        <begin position="64"/>
        <end position="341"/>
    </location>
</feature>
<dbReference type="Proteomes" id="UP000078046">
    <property type="component" value="Unassembled WGS sequence"/>
</dbReference>
<dbReference type="InterPro" id="IPR011009">
    <property type="entry name" value="Kinase-like_dom_sf"/>
</dbReference>